<evidence type="ECO:0000256" key="1">
    <source>
        <dbReference type="ARBA" id="ARBA00023122"/>
    </source>
</evidence>
<dbReference type="RefSeq" id="WP_028497734.1">
    <property type="nucleotide sequence ID" value="NZ_CP028519.1"/>
</dbReference>
<evidence type="ECO:0000313" key="6">
    <source>
        <dbReference type="Proteomes" id="UP000244173"/>
    </source>
</evidence>
<dbReference type="InterPro" id="IPR018490">
    <property type="entry name" value="cNMP-bd_dom_sf"/>
</dbReference>
<dbReference type="SMART" id="SM00116">
    <property type="entry name" value="CBS"/>
    <property type="match status" value="2"/>
</dbReference>
<dbReference type="PROSITE" id="PS51371">
    <property type="entry name" value="CBS"/>
    <property type="match status" value="1"/>
</dbReference>
<dbReference type="Pfam" id="PF00027">
    <property type="entry name" value="cNMP_binding"/>
    <property type="match status" value="1"/>
</dbReference>
<dbReference type="AlphaFoldDB" id="A0A2S0PAY7"/>
<keyword evidence="6" id="KW-1185">Reference proteome</keyword>
<dbReference type="Gene3D" id="2.60.120.10">
    <property type="entry name" value="Jelly Rolls"/>
    <property type="match status" value="1"/>
</dbReference>
<dbReference type="InterPro" id="IPR000644">
    <property type="entry name" value="CBS_dom"/>
</dbReference>
<dbReference type="Pfam" id="PF03445">
    <property type="entry name" value="DUF294"/>
    <property type="match status" value="1"/>
</dbReference>
<dbReference type="PANTHER" id="PTHR43080:SF2">
    <property type="entry name" value="CBS DOMAIN-CONTAINING PROTEIN"/>
    <property type="match status" value="1"/>
</dbReference>
<gene>
    <name evidence="5" type="ORF">DAI18_10945</name>
</gene>
<organism evidence="5 6">
    <name type="scientific">Microvirgula aerodenitrificans</name>
    <dbReference type="NCBI Taxonomy" id="57480"/>
    <lineage>
        <taxon>Bacteria</taxon>
        <taxon>Pseudomonadati</taxon>
        <taxon>Pseudomonadota</taxon>
        <taxon>Betaproteobacteria</taxon>
        <taxon>Neisseriales</taxon>
        <taxon>Aquaspirillaceae</taxon>
        <taxon>Microvirgula</taxon>
    </lineage>
</organism>
<name>A0A2S0PAY7_9NEIS</name>
<dbReference type="EMBL" id="CP028519">
    <property type="protein sequence ID" value="AVY94505.1"/>
    <property type="molecule type" value="Genomic_DNA"/>
</dbReference>
<dbReference type="Proteomes" id="UP000244173">
    <property type="component" value="Chromosome"/>
</dbReference>
<dbReference type="PROSITE" id="PS50042">
    <property type="entry name" value="CNMP_BINDING_3"/>
    <property type="match status" value="1"/>
</dbReference>
<dbReference type="CDD" id="cd00038">
    <property type="entry name" value="CAP_ED"/>
    <property type="match status" value="1"/>
</dbReference>
<dbReference type="SUPFAM" id="SSF51206">
    <property type="entry name" value="cAMP-binding domain-like"/>
    <property type="match status" value="1"/>
</dbReference>
<dbReference type="Pfam" id="PF10335">
    <property type="entry name" value="DUF294_C"/>
    <property type="match status" value="1"/>
</dbReference>
<evidence type="ECO:0000259" key="3">
    <source>
        <dbReference type="PROSITE" id="PS50042"/>
    </source>
</evidence>
<keyword evidence="1 2" id="KW-0129">CBS domain</keyword>
<dbReference type="InterPro" id="IPR046342">
    <property type="entry name" value="CBS_dom_sf"/>
</dbReference>
<dbReference type="InterPro" id="IPR051257">
    <property type="entry name" value="Diverse_CBS-Domain"/>
</dbReference>
<feature type="domain" description="CBS" evidence="4">
    <location>
        <begin position="211"/>
        <end position="268"/>
    </location>
</feature>
<proteinExistence type="predicted"/>
<feature type="domain" description="Cyclic nucleotide-binding" evidence="3">
    <location>
        <begin position="10"/>
        <end position="83"/>
    </location>
</feature>
<dbReference type="PANTHER" id="PTHR43080">
    <property type="entry name" value="CBS DOMAIN-CONTAINING PROTEIN CBSX3, MITOCHONDRIAL"/>
    <property type="match status" value="1"/>
</dbReference>
<dbReference type="OrthoDB" id="9808528at2"/>
<dbReference type="Pfam" id="PF00571">
    <property type="entry name" value="CBS"/>
    <property type="match status" value="2"/>
</dbReference>
<dbReference type="CDD" id="cd05401">
    <property type="entry name" value="NT_GlnE_GlnD_like"/>
    <property type="match status" value="1"/>
</dbReference>
<accession>A0A2S0PAY7</accession>
<protein>
    <submittedName>
        <fullName evidence="5">Cyclic nucleotide-binding/CBS domain-containing protein</fullName>
    </submittedName>
</protein>
<dbReference type="KEGG" id="maer:DAI18_10945"/>
<dbReference type="STRING" id="1122240.GCA_000620105_00221"/>
<dbReference type="InterPro" id="IPR014710">
    <property type="entry name" value="RmlC-like_jellyroll"/>
</dbReference>
<evidence type="ECO:0000313" key="5">
    <source>
        <dbReference type="EMBL" id="AVY94505.1"/>
    </source>
</evidence>
<evidence type="ECO:0000256" key="2">
    <source>
        <dbReference type="PROSITE-ProRule" id="PRU00703"/>
    </source>
</evidence>
<dbReference type="InterPro" id="IPR005105">
    <property type="entry name" value="GlnD_Uridyltrans_N"/>
</dbReference>
<dbReference type="Gene3D" id="3.10.580.10">
    <property type="entry name" value="CBS-domain"/>
    <property type="match status" value="1"/>
</dbReference>
<sequence>MQRFDFSHPPFDVLGPAERSRVEQAVDILYFAAEAVILAPGEAVEHMFVVMKGMACERADDGEIVAVFRENDTFDSRALIAGRAGHRIDAHEETLLFAIPKAVVMALIDGNSLFAAFFFQSAAQKFAALAGRGNNRELQTILTASVRDAVVKPAVFLPADATVFDAAVAMRDHKVRSVLVGATDRVGIFTTSDCRDVIINGTPSDTPLDALCRFELITVDIDDYLFDALLIMTRHIIQRVVVTEEGRPVGVLEQIDLLSYFSNHSHLIAQQLEVADSLDALRAVAAQMETLIAMLAGHGVKARELARLMQALNGKLFARAWELIAPDGLFANSCLVVMGSEGRGEQIIKTDQDNALIVRDGYPLDGVMVACEAFSAALADFGYPPCPGRIMVNNPEWVQSQTGFRNMLYRWIYQPDEAAQMKLAIFVDASTVAGDASLLQQAREYLFGIMHDDASYFARFARAVDQFDAPMGRLSQWLGSGRHGAELLDLKKTGIFPIVHGVRAYALESGLDDTNTFDRLTALAAAGRLDGELAHDTAEALSFLLELRLAHGLEAQKLGQKVDTQIDAARLSTLERDLLKDALAVVKRFKTIVRHHFKSGAF</sequence>
<dbReference type="GO" id="GO:0008773">
    <property type="term" value="F:[protein-PII] uridylyltransferase activity"/>
    <property type="evidence" value="ECO:0007669"/>
    <property type="project" value="InterPro"/>
</dbReference>
<reference evidence="5 6" key="1">
    <citation type="submission" date="2018-04" db="EMBL/GenBank/DDBJ databases">
        <title>Denitrifier Microvirgula.</title>
        <authorList>
            <person name="Anderson E."/>
            <person name="Jang J."/>
            <person name="Ishii S."/>
        </authorList>
    </citation>
    <scope>NUCLEOTIDE SEQUENCE [LARGE SCALE GENOMIC DNA]</scope>
    <source>
        <strain evidence="5 6">BE2.4</strain>
    </source>
</reference>
<dbReference type="InterPro" id="IPR018821">
    <property type="entry name" value="DUF294_put_nucleoTrafse_sb-bd"/>
</dbReference>
<dbReference type="SUPFAM" id="SSF54631">
    <property type="entry name" value="CBS-domain pair"/>
    <property type="match status" value="1"/>
</dbReference>
<dbReference type="InterPro" id="IPR000595">
    <property type="entry name" value="cNMP-bd_dom"/>
</dbReference>
<evidence type="ECO:0000259" key="4">
    <source>
        <dbReference type="PROSITE" id="PS51371"/>
    </source>
</evidence>